<dbReference type="RefSeq" id="WP_255930415.1">
    <property type="nucleotide sequence ID" value="NZ_JANFNH010000028.1"/>
</dbReference>
<dbReference type="Gene3D" id="3.10.450.50">
    <property type="match status" value="1"/>
</dbReference>
<dbReference type="InterPro" id="IPR037401">
    <property type="entry name" value="SnoaL-like"/>
</dbReference>
<comment type="caution">
    <text evidence="2">The sequence shown here is derived from an EMBL/GenBank/DDBJ whole genome shotgun (WGS) entry which is preliminary data.</text>
</comment>
<organism evidence="2 3">
    <name type="scientific">Streptantibioticus rubrisoli</name>
    <dbReference type="NCBI Taxonomy" id="1387313"/>
    <lineage>
        <taxon>Bacteria</taxon>
        <taxon>Bacillati</taxon>
        <taxon>Actinomycetota</taxon>
        <taxon>Actinomycetes</taxon>
        <taxon>Kitasatosporales</taxon>
        <taxon>Streptomycetaceae</taxon>
        <taxon>Streptantibioticus</taxon>
    </lineage>
</organism>
<gene>
    <name evidence="2" type="ORF">NON19_21460</name>
</gene>
<proteinExistence type="predicted"/>
<accession>A0ABT1PGN6</accession>
<dbReference type="SUPFAM" id="SSF54427">
    <property type="entry name" value="NTF2-like"/>
    <property type="match status" value="1"/>
</dbReference>
<dbReference type="CDD" id="cd00531">
    <property type="entry name" value="NTF2_like"/>
    <property type="match status" value="1"/>
</dbReference>
<evidence type="ECO:0000313" key="3">
    <source>
        <dbReference type="Proteomes" id="UP001206206"/>
    </source>
</evidence>
<sequence length="146" mass="16563">MTQTSQATVPVSGETYGQILDFYAGHMQALDEGSVELWASGFTEDGVFAQNVKPEPWRGRSAIEENMRRGLARLAQKNVQRRHWFGMVTTDQRDQDTVRTRYYAVVFETPVGGKASVYLSTTGEDLLVRQDGQWRVKHRLITHDAT</sequence>
<dbReference type="Pfam" id="PF13577">
    <property type="entry name" value="SnoaL_4"/>
    <property type="match status" value="1"/>
</dbReference>
<name>A0ABT1PGN6_9ACTN</name>
<evidence type="ECO:0000313" key="2">
    <source>
        <dbReference type="EMBL" id="MCQ4044527.1"/>
    </source>
</evidence>
<protein>
    <submittedName>
        <fullName evidence="2">Nuclear transport factor 2 family protein</fullName>
    </submittedName>
</protein>
<feature type="domain" description="SnoaL-like" evidence="1">
    <location>
        <begin position="14"/>
        <end position="139"/>
    </location>
</feature>
<dbReference type="EMBL" id="JANFNH010000028">
    <property type="protein sequence ID" value="MCQ4044527.1"/>
    <property type="molecule type" value="Genomic_DNA"/>
</dbReference>
<evidence type="ECO:0000259" key="1">
    <source>
        <dbReference type="Pfam" id="PF13577"/>
    </source>
</evidence>
<dbReference type="Proteomes" id="UP001206206">
    <property type="component" value="Unassembled WGS sequence"/>
</dbReference>
<keyword evidence="3" id="KW-1185">Reference proteome</keyword>
<dbReference type="InterPro" id="IPR032710">
    <property type="entry name" value="NTF2-like_dom_sf"/>
</dbReference>
<reference evidence="2 3" key="1">
    <citation type="submission" date="2022-06" db="EMBL/GenBank/DDBJ databases">
        <title>Draft genome sequence of type strain Streptomyces rubrisoli DSM 42083.</title>
        <authorList>
            <person name="Duangmal K."/>
            <person name="Klaysubun C."/>
        </authorList>
    </citation>
    <scope>NUCLEOTIDE SEQUENCE [LARGE SCALE GENOMIC DNA]</scope>
    <source>
        <strain evidence="2 3">DSM 42083</strain>
    </source>
</reference>